<dbReference type="Gene3D" id="3.40.50.1390">
    <property type="entry name" value="Resolvase, N-terminal catalytic domain"/>
    <property type="match status" value="1"/>
</dbReference>
<dbReference type="InterPro" id="IPR038109">
    <property type="entry name" value="DNA_bind_recomb_sf"/>
</dbReference>
<dbReference type="RefSeq" id="WP_113977366.1">
    <property type="nucleotide sequence ID" value="NZ_QMEY01000001.1"/>
</dbReference>
<feature type="region of interest" description="Disordered" evidence="1">
    <location>
        <begin position="155"/>
        <end position="192"/>
    </location>
</feature>
<name>A0A366M4Q2_9ACTN</name>
<comment type="caution">
    <text evidence="3">The sequence shown here is derived from an EMBL/GenBank/DDBJ whole genome shotgun (WGS) entry which is preliminary data.</text>
</comment>
<evidence type="ECO:0000256" key="1">
    <source>
        <dbReference type="SAM" id="MobiDB-lite"/>
    </source>
</evidence>
<dbReference type="AlphaFoldDB" id="A0A366M4Q2"/>
<dbReference type="OrthoDB" id="4500247at2"/>
<dbReference type="Gene3D" id="3.90.1750.20">
    <property type="entry name" value="Putative Large Serine Recombinase, Chain B, Domain 2"/>
    <property type="match status" value="1"/>
</dbReference>
<keyword evidence="4" id="KW-1185">Reference proteome</keyword>
<feature type="domain" description="Recombinase" evidence="2">
    <location>
        <begin position="188"/>
        <end position="300"/>
    </location>
</feature>
<dbReference type="GO" id="GO:0000150">
    <property type="term" value="F:DNA strand exchange activity"/>
    <property type="evidence" value="ECO:0007669"/>
    <property type="project" value="InterPro"/>
</dbReference>
<dbReference type="PANTHER" id="PTHR30461:SF23">
    <property type="entry name" value="DNA RECOMBINASE-RELATED"/>
    <property type="match status" value="1"/>
</dbReference>
<dbReference type="Proteomes" id="UP000253303">
    <property type="component" value="Unassembled WGS sequence"/>
</dbReference>
<protein>
    <recommendedName>
        <fullName evidence="2">Recombinase domain-containing protein</fullName>
    </recommendedName>
</protein>
<dbReference type="InterPro" id="IPR011109">
    <property type="entry name" value="DNA_bind_recombinase_dom"/>
</dbReference>
<evidence type="ECO:0000313" key="3">
    <source>
        <dbReference type="EMBL" id="RBQ21176.1"/>
    </source>
</evidence>
<dbReference type="Pfam" id="PF00239">
    <property type="entry name" value="Resolvase"/>
    <property type="match status" value="1"/>
</dbReference>
<reference evidence="3 4" key="1">
    <citation type="submission" date="2018-06" db="EMBL/GenBank/DDBJ databases">
        <title>Sphaerisporangium craniellae sp. nov., isolated from a marine sponge in the South China Sea.</title>
        <authorList>
            <person name="Li L."/>
        </authorList>
    </citation>
    <scope>NUCLEOTIDE SEQUENCE [LARGE SCALE GENOMIC DNA]</scope>
    <source>
        <strain evidence="3 4">LHW63015</strain>
    </source>
</reference>
<dbReference type="PROSITE" id="PS51737">
    <property type="entry name" value="RECOMBINASE_DNA_BIND"/>
    <property type="match status" value="1"/>
</dbReference>
<sequence>MRTPPRRVGGRTLIDQDPDKLVWILSARESADRPEQLANQLHDLRVFVRRIGGKVAREVPENAVSSYVKTRVQLPDGTYGYRVVRPDWEAILTALRRGECNALVSPDIDRATRDPRILEDLIEVVEHYGAYVVSLTGNIDLTTDAGISAARSLVNQRNQESRNKSRQVADGKRHAAMKGKNSGGPNRPFGWRKDRIHVNKREAAHILREIPRITAGVSALTIAQEWTARGIPTSTGLKVWRLNTILGIFLNPRLCGIKTHQGAILYDVNGKPVQGLWEPIISVEQHEAIVSRWKAKETSRNSRLGAKGTGYRTKYLLSPFVRCGNCKARMFGTVRYTPSKSKKVEIYRCPGKGMGGCGRVARKADQINEYIKALVIMEHQKEIPLREAREVPPWPKAQELADLQQRIAESTEMYETGRYSKERYFPSLARMEEAEAVLKREKRAYEAKQQSRKRVVTDLAERWDDPDFTMEQKQAAIAKTLTAVIIKPSSKGSPFHPDLIVPVFREDADADIG</sequence>
<dbReference type="InterPro" id="IPR006119">
    <property type="entry name" value="Resolv_N"/>
</dbReference>
<feature type="compositionally biased region" description="Basic and acidic residues" evidence="1">
    <location>
        <begin position="159"/>
        <end position="173"/>
    </location>
</feature>
<dbReference type="InterPro" id="IPR050639">
    <property type="entry name" value="SSR_resolvase"/>
</dbReference>
<evidence type="ECO:0000259" key="2">
    <source>
        <dbReference type="PROSITE" id="PS51737"/>
    </source>
</evidence>
<dbReference type="PANTHER" id="PTHR30461">
    <property type="entry name" value="DNA-INVERTASE FROM LAMBDOID PROPHAGE"/>
    <property type="match status" value="1"/>
</dbReference>
<dbReference type="Pfam" id="PF07508">
    <property type="entry name" value="Recombinase"/>
    <property type="match status" value="1"/>
</dbReference>
<proteinExistence type="predicted"/>
<dbReference type="SUPFAM" id="SSF53041">
    <property type="entry name" value="Resolvase-like"/>
    <property type="match status" value="1"/>
</dbReference>
<dbReference type="Pfam" id="PF13408">
    <property type="entry name" value="Zn_ribbon_recom"/>
    <property type="match status" value="1"/>
</dbReference>
<organism evidence="3 4">
    <name type="scientific">Spongiactinospora rosea</name>
    <dbReference type="NCBI Taxonomy" id="2248750"/>
    <lineage>
        <taxon>Bacteria</taxon>
        <taxon>Bacillati</taxon>
        <taxon>Actinomycetota</taxon>
        <taxon>Actinomycetes</taxon>
        <taxon>Streptosporangiales</taxon>
        <taxon>Streptosporangiaceae</taxon>
        <taxon>Spongiactinospora</taxon>
    </lineage>
</organism>
<dbReference type="SMART" id="SM00857">
    <property type="entry name" value="Resolvase"/>
    <property type="match status" value="1"/>
</dbReference>
<dbReference type="CDD" id="cd00338">
    <property type="entry name" value="Ser_Recombinase"/>
    <property type="match status" value="1"/>
</dbReference>
<dbReference type="InterPro" id="IPR036162">
    <property type="entry name" value="Resolvase-like_N_sf"/>
</dbReference>
<dbReference type="EMBL" id="QMEY01000001">
    <property type="protein sequence ID" value="RBQ21176.1"/>
    <property type="molecule type" value="Genomic_DNA"/>
</dbReference>
<dbReference type="InterPro" id="IPR025827">
    <property type="entry name" value="Zn_ribbon_recom_dom"/>
</dbReference>
<dbReference type="GO" id="GO:0003677">
    <property type="term" value="F:DNA binding"/>
    <property type="evidence" value="ECO:0007669"/>
    <property type="project" value="InterPro"/>
</dbReference>
<accession>A0A366M4Q2</accession>
<gene>
    <name evidence="3" type="ORF">DP939_00075</name>
</gene>
<evidence type="ECO:0000313" key="4">
    <source>
        <dbReference type="Proteomes" id="UP000253303"/>
    </source>
</evidence>